<dbReference type="EMBL" id="SMSJ01000087">
    <property type="protein sequence ID" value="TDH58963.1"/>
    <property type="molecule type" value="Genomic_DNA"/>
</dbReference>
<proteinExistence type="predicted"/>
<sequence>MCQGGAHHPQQEAPVSEAHTIGLDLAKHVFQAHGADASGRVVFRKRLRREGVLEFFAGKPPCVVAMEVCSSAHHWARALAELGHTVRLIPPAYVKPFVKRQKNDAADAEAICEAAQRPTMRFVALKSEAVQANAVVFRARDLLMRQRTQTINALRGHLAEYGMVAAKGPAQVRKLVKHLEDAGSGVPEAARQMLRVLAEMWNVLEKQIALLDREISRRAREQEDIQRLTPIRARGSARPQQRCKSRYSTCRTVSDHCTTDGLVQSASAGRAAVKPGASGAPLRGCGA</sequence>
<protein>
    <submittedName>
        <fullName evidence="2">IS110 family transposase</fullName>
    </submittedName>
</protein>
<feature type="domain" description="Transposase IS110-like N-terminal" evidence="1">
    <location>
        <begin position="21"/>
        <end position="161"/>
    </location>
</feature>
<name>A0A4R5Q8L5_9PROT</name>
<dbReference type="OrthoDB" id="5289737at2"/>
<dbReference type="AlphaFoldDB" id="A0A4R5Q8L5"/>
<evidence type="ECO:0000313" key="2">
    <source>
        <dbReference type="EMBL" id="TDH58963.1"/>
    </source>
</evidence>
<dbReference type="InterPro" id="IPR002525">
    <property type="entry name" value="Transp_IS110-like_N"/>
</dbReference>
<organism evidence="2 3">
    <name type="scientific">Dankookia rubra</name>
    <dbReference type="NCBI Taxonomy" id="1442381"/>
    <lineage>
        <taxon>Bacteria</taxon>
        <taxon>Pseudomonadati</taxon>
        <taxon>Pseudomonadota</taxon>
        <taxon>Alphaproteobacteria</taxon>
        <taxon>Acetobacterales</taxon>
        <taxon>Roseomonadaceae</taxon>
        <taxon>Dankookia</taxon>
    </lineage>
</organism>
<dbReference type="GO" id="GO:0006313">
    <property type="term" value="P:DNA transposition"/>
    <property type="evidence" value="ECO:0007669"/>
    <property type="project" value="InterPro"/>
</dbReference>
<comment type="caution">
    <text evidence="2">The sequence shown here is derived from an EMBL/GenBank/DDBJ whole genome shotgun (WGS) entry which is preliminary data.</text>
</comment>
<dbReference type="InterPro" id="IPR047650">
    <property type="entry name" value="Transpos_IS110"/>
</dbReference>
<dbReference type="Proteomes" id="UP000295096">
    <property type="component" value="Unassembled WGS sequence"/>
</dbReference>
<reference evidence="2 3" key="1">
    <citation type="journal article" date="2016" name="J. Microbiol.">
        <title>Dankookia rubra gen. nov., sp. nov., an alphaproteobacterium isolated from sediment of a shallow stream.</title>
        <authorList>
            <person name="Kim W.H."/>
            <person name="Kim D.H."/>
            <person name="Kang K."/>
            <person name="Ahn T.Y."/>
        </authorList>
    </citation>
    <scope>NUCLEOTIDE SEQUENCE [LARGE SCALE GENOMIC DNA]</scope>
    <source>
        <strain evidence="2 3">JCM30602</strain>
    </source>
</reference>
<keyword evidence="3" id="KW-1185">Reference proteome</keyword>
<dbReference type="PANTHER" id="PTHR33055">
    <property type="entry name" value="TRANSPOSASE FOR INSERTION SEQUENCE ELEMENT IS1111A"/>
    <property type="match status" value="1"/>
</dbReference>
<dbReference type="Pfam" id="PF01548">
    <property type="entry name" value="DEDD_Tnp_IS110"/>
    <property type="match status" value="1"/>
</dbReference>
<dbReference type="GO" id="GO:0003677">
    <property type="term" value="F:DNA binding"/>
    <property type="evidence" value="ECO:0007669"/>
    <property type="project" value="InterPro"/>
</dbReference>
<gene>
    <name evidence="2" type="ORF">E2C06_29810</name>
</gene>
<evidence type="ECO:0000313" key="3">
    <source>
        <dbReference type="Proteomes" id="UP000295096"/>
    </source>
</evidence>
<dbReference type="NCBIfam" id="NF033542">
    <property type="entry name" value="transpos_IS110"/>
    <property type="match status" value="1"/>
</dbReference>
<dbReference type="PANTHER" id="PTHR33055:SF3">
    <property type="entry name" value="PUTATIVE TRANSPOSASE FOR IS117-RELATED"/>
    <property type="match status" value="1"/>
</dbReference>
<dbReference type="GO" id="GO:0004803">
    <property type="term" value="F:transposase activity"/>
    <property type="evidence" value="ECO:0007669"/>
    <property type="project" value="InterPro"/>
</dbReference>
<accession>A0A4R5Q8L5</accession>
<evidence type="ECO:0000259" key="1">
    <source>
        <dbReference type="Pfam" id="PF01548"/>
    </source>
</evidence>